<dbReference type="PANTHER" id="PTHR11360">
    <property type="entry name" value="MONOCARBOXYLATE TRANSPORTER"/>
    <property type="match status" value="1"/>
</dbReference>
<evidence type="ECO:0000256" key="3">
    <source>
        <dbReference type="ARBA" id="ARBA00023136"/>
    </source>
</evidence>
<dbReference type="PANTHER" id="PTHR11360:SF290">
    <property type="entry name" value="MONOCARBOXYLATE MFS PERMEASE"/>
    <property type="match status" value="1"/>
</dbReference>
<keyword evidence="2 4" id="KW-1133">Transmembrane helix</keyword>
<evidence type="ECO:0000313" key="7">
    <source>
        <dbReference type="Proteomes" id="UP000298649"/>
    </source>
</evidence>
<dbReference type="Gene3D" id="1.20.1250.20">
    <property type="entry name" value="MFS general substrate transporter like domains"/>
    <property type="match status" value="1"/>
</dbReference>
<dbReference type="PROSITE" id="PS50850">
    <property type="entry name" value="MFS"/>
    <property type="match status" value="1"/>
</dbReference>
<feature type="transmembrane region" description="Helical" evidence="4">
    <location>
        <begin position="294"/>
        <end position="314"/>
    </location>
</feature>
<feature type="transmembrane region" description="Helical" evidence="4">
    <location>
        <begin position="265"/>
        <end position="288"/>
    </location>
</feature>
<dbReference type="Proteomes" id="UP000298649">
    <property type="component" value="Chromosome linear"/>
</dbReference>
<name>A0A4D7YYN8_AGRTU</name>
<feature type="transmembrane region" description="Helical" evidence="4">
    <location>
        <begin position="42"/>
        <end position="65"/>
    </location>
</feature>
<dbReference type="EMBL" id="CP039923">
    <property type="protein sequence ID" value="QCL96089.1"/>
    <property type="molecule type" value="Genomic_DNA"/>
</dbReference>
<dbReference type="Pfam" id="PF07690">
    <property type="entry name" value="MFS_1"/>
    <property type="match status" value="1"/>
</dbReference>
<feature type="transmembrane region" description="Helical" evidence="4">
    <location>
        <begin position="98"/>
        <end position="119"/>
    </location>
</feature>
<evidence type="ECO:0000256" key="1">
    <source>
        <dbReference type="ARBA" id="ARBA00022692"/>
    </source>
</evidence>
<gene>
    <name evidence="6" type="ORF">CFBP7129_17665</name>
</gene>
<feature type="transmembrane region" description="Helical" evidence="4">
    <location>
        <begin position="203"/>
        <end position="222"/>
    </location>
</feature>
<feature type="transmembrane region" description="Helical" evidence="4">
    <location>
        <begin position="72"/>
        <end position="92"/>
    </location>
</feature>
<feature type="domain" description="Major facilitator superfamily (MFS) profile" evidence="5">
    <location>
        <begin position="4"/>
        <end position="383"/>
    </location>
</feature>
<dbReference type="InterPro" id="IPR036259">
    <property type="entry name" value="MFS_trans_sf"/>
</dbReference>
<keyword evidence="3 4" id="KW-0472">Membrane</keyword>
<dbReference type="InterPro" id="IPR050327">
    <property type="entry name" value="Proton-linked_MCT"/>
</dbReference>
<proteinExistence type="predicted"/>
<reference evidence="6 7" key="1">
    <citation type="submission" date="2019-04" db="EMBL/GenBank/DDBJ databases">
        <title>Complete genome sequence of Agrobacterium tumefaciens CFBP7129.</title>
        <authorList>
            <person name="Haryono M."/>
            <person name="Lin Y.-C."/>
            <person name="Lai E.-M."/>
            <person name="Kuo C.-H."/>
        </authorList>
    </citation>
    <scope>NUCLEOTIDE SEQUENCE [LARGE SCALE GENOMIC DNA]</scope>
    <source>
        <strain evidence="6 7">CFBP7129</strain>
    </source>
</reference>
<sequence length="391" mass="41025">MTRNVFVFTIIAITQVAGWGVVGFLPVLASSIADDLWTPVPTVFLGTTIFYATMGLTAPIIGTAFKRLGARIVMVAGAMLIGVGLALLSVSGATFSFLSLWAVIGVGGAMFLTTAAYVYLSEFAHERARGLISSLMLITGLAGSVFWPLTAYLQQHFDWRGIIQIYAVAMILIVLPMVLFGIPEARTRDEYSDAQQPATRKNGTFWLLVTAIALNGFVTYGVESIGIELFRALGADAVWAVGMASFLGVLKVCGRLIDLAGGNRWSAVSTGIVAGAMIPSGLLVIVAFGASPVAVVASLLLFGVGSGAFAVARATMPLVFFKKAEYAAAMSVIALPLNMTSALAAPVLSGILTISGPSMTLLLLVIFSVSAWCVLLRLGSLTRTHSMSAIN</sequence>
<evidence type="ECO:0000256" key="2">
    <source>
        <dbReference type="ARBA" id="ARBA00022989"/>
    </source>
</evidence>
<dbReference type="InterPro" id="IPR020846">
    <property type="entry name" value="MFS_dom"/>
</dbReference>
<evidence type="ECO:0000256" key="4">
    <source>
        <dbReference type="SAM" id="Phobius"/>
    </source>
</evidence>
<feature type="transmembrane region" description="Helical" evidence="4">
    <location>
        <begin position="234"/>
        <end position="253"/>
    </location>
</feature>
<evidence type="ECO:0000259" key="5">
    <source>
        <dbReference type="PROSITE" id="PS50850"/>
    </source>
</evidence>
<evidence type="ECO:0000313" key="6">
    <source>
        <dbReference type="EMBL" id="QCL96089.1"/>
    </source>
</evidence>
<keyword evidence="1 4" id="KW-0812">Transmembrane</keyword>
<dbReference type="GO" id="GO:0022857">
    <property type="term" value="F:transmembrane transporter activity"/>
    <property type="evidence" value="ECO:0007669"/>
    <property type="project" value="InterPro"/>
</dbReference>
<dbReference type="RefSeq" id="WP_137004921.1">
    <property type="nucleotide sequence ID" value="NZ_CP039923.1"/>
</dbReference>
<dbReference type="SUPFAM" id="SSF103473">
    <property type="entry name" value="MFS general substrate transporter"/>
    <property type="match status" value="1"/>
</dbReference>
<dbReference type="InterPro" id="IPR011701">
    <property type="entry name" value="MFS"/>
</dbReference>
<feature type="transmembrane region" description="Helical" evidence="4">
    <location>
        <begin position="358"/>
        <end position="378"/>
    </location>
</feature>
<dbReference type="AlphaFoldDB" id="A0A4D7YYN8"/>
<organism evidence="6 7">
    <name type="scientific">Agrobacterium tumefaciens</name>
    <dbReference type="NCBI Taxonomy" id="358"/>
    <lineage>
        <taxon>Bacteria</taxon>
        <taxon>Pseudomonadati</taxon>
        <taxon>Pseudomonadota</taxon>
        <taxon>Alphaproteobacteria</taxon>
        <taxon>Hyphomicrobiales</taxon>
        <taxon>Rhizobiaceae</taxon>
        <taxon>Rhizobium/Agrobacterium group</taxon>
        <taxon>Agrobacterium</taxon>
        <taxon>Agrobacterium tumefaciens complex</taxon>
    </lineage>
</organism>
<feature type="transmembrane region" description="Helical" evidence="4">
    <location>
        <begin position="326"/>
        <end position="352"/>
    </location>
</feature>
<feature type="transmembrane region" description="Helical" evidence="4">
    <location>
        <begin position="161"/>
        <end position="182"/>
    </location>
</feature>
<protein>
    <submittedName>
        <fullName evidence="6">MFS transporter</fullName>
    </submittedName>
</protein>
<accession>A0A4D7YYN8</accession>
<feature type="transmembrane region" description="Helical" evidence="4">
    <location>
        <begin position="131"/>
        <end position="149"/>
    </location>
</feature>